<evidence type="ECO:0000259" key="5">
    <source>
        <dbReference type="Pfam" id="PF02518"/>
    </source>
</evidence>
<evidence type="ECO:0000256" key="4">
    <source>
        <dbReference type="SAM" id="MobiDB-lite"/>
    </source>
</evidence>
<comment type="caution">
    <text evidence="7">The sequence shown here is derived from an EMBL/GenBank/DDBJ whole genome shotgun (WGS) entry which is preliminary data.</text>
</comment>
<accession>A0ABV5V2T2</accession>
<dbReference type="EMBL" id="JBHMAX010000016">
    <property type="protein sequence ID" value="MFB9732045.1"/>
    <property type="molecule type" value="Genomic_DNA"/>
</dbReference>
<dbReference type="Gene3D" id="3.30.450.40">
    <property type="match status" value="1"/>
</dbReference>
<proteinExistence type="predicted"/>
<keyword evidence="2 7" id="KW-0418">Kinase</keyword>
<feature type="domain" description="Signal transduction histidine kinase subgroup 3 dimerisation and phosphoacceptor" evidence="6">
    <location>
        <begin position="327"/>
        <end position="389"/>
    </location>
</feature>
<keyword evidence="3" id="KW-0902">Two-component regulatory system</keyword>
<dbReference type="RefSeq" id="WP_141339008.1">
    <property type="nucleotide sequence ID" value="NZ_JBHMAX010000016.1"/>
</dbReference>
<dbReference type="Gene3D" id="1.20.5.1930">
    <property type="match status" value="1"/>
</dbReference>
<evidence type="ECO:0000256" key="2">
    <source>
        <dbReference type="ARBA" id="ARBA00022777"/>
    </source>
</evidence>
<evidence type="ECO:0000256" key="1">
    <source>
        <dbReference type="ARBA" id="ARBA00022679"/>
    </source>
</evidence>
<dbReference type="PANTHER" id="PTHR24421">
    <property type="entry name" value="NITRATE/NITRITE SENSOR PROTEIN NARX-RELATED"/>
    <property type="match status" value="1"/>
</dbReference>
<sequence>MTTPASSQPEDTLGHVVHTAQQIAATDVEDVRHAMRTALAGARHLTGARAAVLTVEDEEHPGWVAHVLTDGVAPDDPVVEALTSSTVHDGPEAVLGTPVVVGGQRFGTLHVVGATRPDDAAVPSCLRLVATVLGLRLGKERQRRVAGLYEGVAASLWAIDRTIVESVDLEVALPLLTDRARELTGARAVALVGTRPDGELRVLAASGPEAGAALAELGPDLREVMADGSPHHWTTTRDPVSMAATATPRTGDAAADPEARSSTSLVPLDTRAGLPTVLVVHRWSPSPGVSARQVRDVISALALHATLVLDREHGERDHDLVTLLQDRDRIARDLHDLVIQRLFAVGLTLQGAARHSEDGELVERLGGAVAELDQTIRDIRATIFELRHHPGAGSFRADLRQLVESYASTLGFAPVVHLRGPLDSVADEEVHTQVLMVVREALSNVARHARATSVVVTAEVVDDPSALRLVVRDDGVGIGPEVAESGLGNVRARATDRGGTVELRRVRPHGTELIWSVPL</sequence>
<feature type="region of interest" description="Disordered" evidence="4">
    <location>
        <begin position="224"/>
        <end position="264"/>
    </location>
</feature>
<reference evidence="7 8" key="1">
    <citation type="submission" date="2024-09" db="EMBL/GenBank/DDBJ databases">
        <authorList>
            <person name="Sun Q."/>
            <person name="Mori K."/>
        </authorList>
    </citation>
    <scope>NUCLEOTIDE SEQUENCE [LARGE SCALE GENOMIC DNA]</scope>
    <source>
        <strain evidence="7 8">JCM 12763</strain>
    </source>
</reference>
<evidence type="ECO:0000313" key="7">
    <source>
        <dbReference type="EMBL" id="MFB9732045.1"/>
    </source>
</evidence>
<dbReference type="SUPFAM" id="SSF55874">
    <property type="entry name" value="ATPase domain of HSP90 chaperone/DNA topoisomerase II/histidine kinase"/>
    <property type="match status" value="1"/>
</dbReference>
<evidence type="ECO:0000313" key="8">
    <source>
        <dbReference type="Proteomes" id="UP001589613"/>
    </source>
</evidence>
<keyword evidence="8" id="KW-1185">Reference proteome</keyword>
<keyword evidence="1" id="KW-0808">Transferase</keyword>
<dbReference type="InterPro" id="IPR029016">
    <property type="entry name" value="GAF-like_dom_sf"/>
</dbReference>
<name>A0ABV5V2T2_9MICO</name>
<dbReference type="PANTHER" id="PTHR24421:SF56">
    <property type="entry name" value="OXYGEN SENSOR HISTIDINE KINASE RESPONSE REGULATOR DOST"/>
    <property type="match status" value="1"/>
</dbReference>
<protein>
    <submittedName>
        <fullName evidence="7">Sensor histidine kinase</fullName>
    </submittedName>
</protein>
<evidence type="ECO:0000259" key="6">
    <source>
        <dbReference type="Pfam" id="PF07730"/>
    </source>
</evidence>
<dbReference type="GO" id="GO:0016301">
    <property type="term" value="F:kinase activity"/>
    <property type="evidence" value="ECO:0007669"/>
    <property type="project" value="UniProtKB-KW"/>
</dbReference>
<dbReference type="Gene3D" id="3.30.565.10">
    <property type="entry name" value="Histidine kinase-like ATPase, C-terminal domain"/>
    <property type="match status" value="1"/>
</dbReference>
<dbReference type="InterPro" id="IPR036890">
    <property type="entry name" value="HATPase_C_sf"/>
</dbReference>
<dbReference type="Pfam" id="PF07730">
    <property type="entry name" value="HisKA_3"/>
    <property type="match status" value="1"/>
</dbReference>
<evidence type="ECO:0000256" key="3">
    <source>
        <dbReference type="ARBA" id="ARBA00023012"/>
    </source>
</evidence>
<dbReference type="InterPro" id="IPR003594">
    <property type="entry name" value="HATPase_dom"/>
</dbReference>
<organism evidence="7 8">
    <name type="scientific">Ornithinimicrobium kibberense</name>
    <dbReference type="NCBI Taxonomy" id="282060"/>
    <lineage>
        <taxon>Bacteria</taxon>
        <taxon>Bacillati</taxon>
        <taxon>Actinomycetota</taxon>
        <taxon>Actinomycetes</taxon>
        <taxon>Micrococcales</taxon>
        <taxon>Ornithinimicrobiaceae</taxon>
        <taxon>Ornithinimicrobium</taxon>
    </lineage>
</organism>
<dbReference type="Proteomes" id="UP001589613">
    <property type="component" value="Unassembled WGS sequence"/>
</dbReference>
<dbReference type="InterPro" id="IPR011712">
    <property type="entry name" value="Sig_transdc_His_kin_sub3_dim/P"/>
</dbReference>
<gene>
    <name evidence="7" type="ORF">ACFFN0_08305</name>
</gene>
<dbReference type="CDD" id="cd16917">
    <property type="entry name" value="HATPase_UhpB-NarQ-NarX-like"/>
    <property type="match status" value="1"/>
</dbReference>
<dbReference type="InterPro" id="IPR050482">
    <property type="entry name" value="Sensor_HK_TwoCompSys"/>
</dbReference>
<dbReference type="Pfam" id="PF02518">
    <property type="entry name" value="HATPase_c"/>
    <property type="match status" value="1"/>
</dbReference>
<feature type="domain" description="Histidine kinase/HSP90-like ATPase" evidence="5">
    <location>
        <begin position="433"/>
        <end position="518"/>
    </location>
</feature>